<comment type="caution">
    <text evidence="2">The sequence shown here is derived from an EMBL/GenBank/DDBJ whole genome shotgun (WGS) entry which is preliminary data.</text>
</comment>
<evidence type="ECO:0000313" key="3">
    <source>
        <dbReference type="Proteomes" id="UP001634007"/>
    </source>
</evidence>
<reference evidence="2 3" key="1">
    <citation type="submission" date="2024-11" db="EMBL/GenBank/DDBJ databases">
        <title>Chromosome-level genome assembly of Eucalyptus globulus Labill. provides insights into its genome evolution.</title>
        <authorList>
            <person name="Li X."/>
        </authorList>
    </citation>
    <scope>NUCLEOTIDE SEQUENCE [LARGE SCALE GENOMIC DNA]</scope>
    <source>
        <strain evidence="2">CL2024</strain>
        <tissue evidence="2">Fresh tender leaves</tissue>
    </source>
</reference>
<gene>
    <name evidence="2" type="ORF">ACJRO7_002794</name>
</gene>
<accession>A0ABD3LWM5</accession>
<evidence type="ECO:0000313" key="2">
    <source>
        <dbReference type="EMBL" id="KAL3755807.1"/>
    </source>
</evidence>
<name>A0ABD3LWM5_EUCGL</name>
<dbReference type="AlphaFoldDB" id="A0ABD3LWM5"/>
<feature type="compositionally biased region" description="Low complexity" evidence="1">
    <location>
        <begin position="24"/>
        <end position="38"/>
    </location>
</feature>
<evidence type="ECO:0000256" key="1">
    <source>
        <dbReference type="SAM" id="MobiDB-lite"/>
    </source>
</evidence>
<dbReference type="EMBL" id="JBJKBG010000001">
    <property type="protein sequence ID" value="KAL3755807.1"/>
    <property type="molecule type" value="Genomic_DNA"/>
</dbReference>
<proteinExistence type="predicted"/>
<protein>
    <submittedName>
        <fullName evidence="2">Uncharacterized protein</fullName>
    </submittedName>
</protein>
<feature type="region of interest" description="Disordered" evidence="1">
    <location>
        <begin position="14"/>
        <end position="64"/>
    </location>
</feature>
<organism evidence="2 3">
    <name type="scientific">Eucalyptus globulus</name>
    <name type="common">Tasmanian blue gum</name>
    <dbReference type="NCBI Taxonomy" id="34317"/>
    <lineage>
        <taxon>Eukaryota</taxon>
        <taxon>Viridiplantae</taxon>
        <taxon>Streptophyta</taxon>
        <taxon>Embryophyta</taxon>
        <taxon>Tracheophyta</taxon>
        <taxon>Spermatophyta</taxon>
        <taxon>Magnoliopsida</taxon>
        <taxon>eudicotyledons</taxon>
        <taxon>Gunneridae</taxon>
        <taxon>Pentapetalae</taxon>
        <taxon>rosids</taxon>
        <taxon>malvids</taxon>
        <taxon>Myrtales</taxon>
        <taxon>Myrtaceae</taxon>
        <taxon>Myrtoideae</taxon>
        <taxon>Eucalypteae</taxon>
        <taxon>Eucalyptus</taxon>
    </lineage>
</organism>
<sequence>MALGRRQVSLLSPHAVTAHGIGGSTDSDGSSRHSQSYSARLGSAPGKFAPLMHGRSRQHPKGVRTGSNIHFTSSPAANTNNSIMLVTGWIGRTGRKHQNRIPVKNLLYLATCQSNRGIWGSIDPTLGGPEPAPLGLSVTNNSERHEAFGLHLHSQLISRDFLIHDLSITKEIKLAG</sequence>
<dbReference type="Proteomes" id="UP001634007">
    <property type="component" value="Unassembled WGS sequence"/>
</dbReference>
<keyword evidence="3" id="KW-1185">Reference proteome</keyword>